<dbReference type="Pfam" id="PF05485">
    <property type="entry name" value="THAP"/>
    <property type="match status" value="1"/>
</dbReference>
<keyword evidence="2" id="KW-0479">Metal-binding</keyword>
<dbReference type="GeneID" id="119746103"/>
<keyword evidence="9" id="KW-1185">Reference proteome</keyword>
<dbReference type="InterPro" id="IPR027805">
    <property type="entry name" value="Transposase_HTH_dom"/>
</dbReference>
<evidence type="ECO:0000256" key="5">
    <source>
        <dbReference type="ARBA" id="ARBA00023125"/>
    </source>
</evidence>
<evidence type="ECO:0000256" key="4">
    <source>
        <dbReference type="ARBA" id="ARBA00022833"/>
    </source>
</evidence>
<proteinExistence type="predicted"/>
<organism evidence="8 9">
    <name type="scientific">Patiria miniata</name>
    <name type="common">Bat star</name>
    <name type="synonym">Asterina miniata</name>
    <dbReference type="NCBI Taxonomy" id="46514"/>
    <lineage>
        <taxon>Eukaryota</taxon>
        <taxon>Metazoa</taxon>
        <taxon>Echinodermata</taxon>
        <taxon>Eleutherozoa</taxon>
        <taxon>Asterozoa</taxon>
        <taxon>Asteroidea</taxon>
        <taxon>Valvatacea</taxon>
        <taxon>Valvatida</taxon>
        <taxon>Asterinidae</taxon>
        <taxon>Patiria</taxon>
    </lineage>
</organism>
<dbReference type="OMA" id="ITWINYL"/>
<dbReference type="InterPro" id="IPR027806">
    <property type="entry name" value="HARBI1_dom"/>
</dbReference>
<dbReference type="SMART" id="SM00980">
    <property type="entry name" value="THAP"/>
    <property type="match status" value="1"/>
</dbReference>
<dbReference type="Proteomes" id="UP000887568">
    <property type="component" value="Unplaced"/>
</dbReference>
<sequence length="472" mass="53367">MPNTPCAVPTCSGRGGHEFPKERKRCNAWRVAIRRVKDDTGRSWWPSLSDVVCSEHFITSDYQQFGKSGVKLQRRKLKPDAVPSQFSWTKQPTSAVVSRTNRYTERCAKREGTCDRNSDELSLDVDVDLDLDIAMVVNVNSEEQEVHDQAIQTDLPETLPASVSAHTQTDSGTKVQGFTIHDFKNDPKGVHYYTGLQDYLNFMDVLASLGPCAFELTYVNGKRPSLSVPDQLFLTIIKCRRYTVNFELSRMFKISKSEVYSIFATWIRFMHLQWREIDIWPDSDLVSFYAPSDFKAKFPSTRTILDGFEFPVKKPKAPAAQQVTFSTYKNRNTAKALVGITPGGLMSHMSGAYGGSTSDRQMIERSGLINKVNKGDSIMADKGFDVQDLFAPVDVTVNIPTFFKNKNRMTGESVARDRKISSKRVHVERIIGLGKTYKILTQPLNHTETILSSDIAFICFMLVNFRKCIISR</sequence>
<keyword evidence="3 6" id="KW-0863">Zinc-finger</keyword>
<dbReference type="AlphaFoldDB" id="A0A914BRA5"/>
<accession>A0A914BRA5</accession>
<dbReference type="InterPro" id="IPR006612">
    <property type="entry name" value="THAP_Znf"/>
</dbReference>
<evidence type="ECO:0000313" key="8">
    <source>
        <dbReference type="EnsemblMetazoa" id="XP_038078823.1"/>
    </source>
</evidence>
<dbReference type="EnsemblMetazoa" id="XM_038222895.1">
    <property type="protein sequence ID" value="XP_038078823.1"/>
    <property type="gene ID" value="LOC119746103"/>
</dbReference>
<dbReference type="Pfam" id="PF13359">
    <property type="entry name" value="DDE_Tnp_4"/>
    <property type="match status" value="1"/>
</dbReference>
<evidence type="ECO:0000313" key="9">
    <source>
        <dbReference type="Proteomes" id="UP000887568"/>
    </source>
</evidence>
<dbReference type="SMART" id="SM00692">
    <property type="entry name" value="DM3"/>
    <property type="match status" value="1"/>
</dbReference>
<dbReference type="SUPFAM" id="SSF57716">
    <property type="entry name" value="Glucocorticoid receptor-like (DNA-binding domain)"/>
    <property type="match status" value="1"/>
</dbReference>
<feature type="domain" description="THAP-type" evidence="7">
    <location>
        <begin position="1"/>
        <end position="86"/>
    </location>
</feature>
<evidence type="ECO:0000256" key="2">
    <source>
        <dbReference type="ARBA" id="ARBA00022723"/>
    </source>
</evidence>
<reference evidence="8" key="1">
    <citation type="submission" date="2022-11" db="UniProtKB">
        <authorList>
            <consortium name="EnsemblMetazoa"/>
        </authorList>
    </citation>
    <scope>IDENTIFICATION</scope>
</reference>
<comment type="cofactor">
    <cofactor evidence="1">
        <name>a divalent metal cation</name>
        <dbReference type="ChEBI" id="CHEBI:60240"/>
    </cofactor>
</comment>
<keyword evidence="4" id="KW-0862">Zinc</keyword>
<dbReference type="Pfam" id="PF13613">
    <property type="entry name" value="HTH_Tnp_4"/>
    <property type="match status" value="1"/>
</dbReference>
<dbReference type="RefSeq" id="XP_038078823.1">
    <property type="nucleotide sequence ID" value="XM_038222895.1"/>
</dbReference>
<keyword evidence="5 6" id="KW-0238">DNA-binding</keyword>
<evidence type="ECO:0000256" key="6">
    <source>
        <dbReference type="PROSITE-ProRule" id="PRU00309"/>
    </source>
</evidence>
<protein>
    <recommendedName>
        <fullName evidence="7">THAP-type domain-containing protein</fullName>
    </recommendedName>
</protein>
<dbReference type="GO" id="GO:0008270">
    <property type="term" value="F:zinc ion binding"/>
    <property type="evidence" value="ECO:0007669"/>
    <property type="project" value="UniProtKB-KW"/>
</dbReference>
<dbReference type="PANTHER" id="PTHR23080">
    <property type="entry name" value="THAP DOMAIN PROTEIN"/>
    <property type="match status" value="1"/>
</dbReference>
<evidence type="ECO:0000256" key="1">
    <source>
        <dbReference type="ARBA" id="ARBA00001968"/>
    </source>
</evidence>
<name>A0A914BRA5_PATMI</name>
<evidence type="ECO:0000259" key="7">
    <source>
        <dbReference type="PROSITE" id="PS50950"/>
    </source>
</evidence>
<evidence type="ECO:0000256" key="3">
    <source>
        <dbReference type="ARBA" id="ARBA00022771"/>
    </source>
</evidence>
<dbReference type="OrthoDB" id="6272738at2759"/>
<dbReference type="GO" id="GO:0003677">
    <property type="term" value="F:DNA binding"/>
    <property type="evidence" value="ECO:0007669"/>
    <property type="project" value="UniProtKB-UniRule"/>
</dbReference>
<dbReference type="PROSITE" id="PS50950">
    <property type="entry name" value="ZF_THAP"/>
    <property type="match status" value="1"/>
</dbReference>